<dbReference type="EMBL" id="JAYJLD010000053">
    <property type="protein sequence ID" value="MEB3103842.1"/>
    <property type="molecule type" value="Genomic_DNA"/>
</dbReference>
<keyword evidence="2" id="KW-0964">Secreted</keyword>
<dbReference type="Gene3D" id="2.60.40.1120">
    <property type="entry name" value="Carboxypeptidase-like, regulatory domain"/>
    <property type="match status" value="5"/>
</dbReference>
<dbReference type="SUPFAM" id="SSF49478">
    <property type="entry name" value="Cna protein B-type domain"/>
    <property type="match status" value="1"/>
</dbReference>
<feature type="signal peptide" evidence="4">
    <location>
        <begin position="1"/>
        <end position="16"/>
    </location>
</feature>
<dbReference type="Pfam" id="PF13620">
    <property type="entry name" value="CarboxypepD_reg"/>
    <property type="match status" value="5"/>
</dbReference>
<evidence type="ECO:0000256" key="1">
    <source>
        <dbReference type="ARBA" id="ARBA00007257"/>
    </source>
</evidence>
<evidence type="ECO:0000313" key="5">
    <source>
        <dbReference type="EMBL" id="MEB3103842.1"/>
    </source>
</evidence>
<keyword evidence="6" id="KW-1185">Reference proteome</keyword>
<comment type="caution">
    <text evidence="5">The sequence shown here is derived from an EMBL/GenBank/DDBJ whole genome shotgun (WGS) entry which is preliminary data.</text>
</comment>
<evidence type="ECO:0000313" key="6">
    <source>
        <dbReference type="Proteomes" id="UP001310386"/>
    </source>
</evidence>
<evidence type="ECO:0000256" key="3">
    <source>
        <dbReference type="ARBA" id="ARBA00022729"/>
    </source>
</evidence>
<dbReference type="PANTHER" id="PTHR36108:SF13">
    <property type="entry name" value="COLOSSIN-B-RELATED"/>
    <property type="match status" value="1"/>
</dbReference>
<feature type="chain" id="PRO_5046826657" evidence="4">
    <location>
        <begin position="17"/>
        <end position="471"/>
    </location>
</feature>
<dbReference type="RefSeq" id="WP_371755969.1">
    <property type="nucleotide sequence ID" value="NZ_JAYJLD010000053.1"/>
</dbReference>
<dbReference type="SUPFAM" id="SSF49464">
    <property type="entry name" value="Carboxypeptidase regulatory domain-like"/>
    <property type="match status" value="4"/>
</dbReference>
<reference evidence="5" key="1">
    <citation type="submission" date="2023-12" db="EMBL/GenBank/DDBJ databases">
        <title>Fervidustalea candida gen. nov., sp. nov., a novel member of the family Paenibacillaceae isolated from a geothermal area.</title>
        <authorList>
            <person name="Li W.-J."/>
            <person name="Jiao J.-Y."/>
            <person name="Chen Y."/>
        </authorList>
    </citation>
    <scope>NUCLEOTIDE SEQUENCE</scope>
    <source>
        <strain evidence="5">SYSU GA230002</strain>
    </source>
</reference>
<organism evidence="5 6">
    <name type="scientific">Ferviditalea candida</name>
    <dbReference type="NCBI Taxonomy" id="3108399"/>
    <lineage>
        <taxon>Bacteria</taxon>
        <taxon>Bacillati</taxon>
        <taxon>Bacillota</taxon>
        <taxon>Bacilli</taxon>
        <taxon>Bacillales</taxon>
        <taxon>Paenibacillaceae</taxon>
        <taxon>Ferviditalea</taxon>
    </lineage>
</organism>
<gene>
    <name evidence="5" type="ORF">VF724_19685</name>
</gene>
<sequence>MLKVSALAAQFSSATASVIIQTDQVVTNNFALNPNPGSVAGCVNDYTNGADIIGAHIEIFDANNTKVTTVLTNSLGLYRVTGLVPGSYTARATASGYGAQLIGFNIQSTATACFTLSPNPASLRGTITDATNGRPLEGAIIDIRIANTFGVPLLTTKSGVDGTYAVSGLVPDNYTITARLPGYASSVDAIVLSPGQAAIVNFAMRPNPATVTGTVTDAATGKPLANALVTLSDSRSIAIAQIQTDAAGRFLLEGVRCGEYSITVVLVGKQSISTCFFLAPGQRLNLSLSMRDIPAGQGGNVSTVPIQGPPNPVPGAVVQILNKNNTLVATSVANYDGAFQFPSLAPGCYTVTVENPGFGSQSAFVRLKAGKTAKPLSFLLNAAPGALAGTVRDIRGNPLFFVIVQVLTKTKILERLVITNRLGRYGVADLSPGTYLVRFLLEGKQPLVREIAIFSGRTTILDVILLDEHEE</sequence>
<proteinExistence type="inferred from homology"/>
<keyword evidence="3 4" id="KW-0732">Signal</keyword>
<name>A0ABU5ZMU7_9BACL</name>
<evidence type="ECO:0000256" key="4">
    <source>
        <dbReference type="SAM" id="SignalP"/>
    </source>
</evidence>
<dbReference type="InterPro" id="IPR008969">
    <property type="entry name" value="CarboxyPept-like_regulatory"/>
</dbReference>
<evidence type="ECO:0000256" key="2">
    <source>
        <dbReference type="ARBA" id="ARBA00022525"/>
    </source>
</evidence>
<accession>A0ABU5ZMU7</accession>
<dbReference type="Proteomes" id="UP001310386">
    <property type="component" value="Unassembled WGS sequence"/>
</dbReference>
<comment type="similarity">
    <text evidence="1">Belongs to the serine-aspartate repeat-containing protein (SDr) family.</text>
</comment>
<dbReference type="PANTHER" id="PTHR36108">
    <property type="entry name" value="COLOSSIN-B-RELATED"/>
    <property type="match status" value="1"/>
</dbReference>
<protein>
    <submittedName>
        <fullName evidence="5">Carboxypeptidase regulatory-like domain-containing protein</fullName>
    </submittedName>
</protein>